<proteinExistence type="inferred from homology"/>
<dbReference type="PANTHER" id="PTHR11742:SF6">
    <property type="entry name" value="MANNOSYL-OLIGOSACCHARIDE ALPHA-1,2-MANNOSIDASE IA-RELATED"/>
    <property type="match status" value="1"/>
</dbReference>
<dbReference type="EC" id="3.2.1.-" evidence="6"/>
<comment type="caution">
    <text evidence="7">The sequence shown here is derived from an EMBL/GenBank/DDBJ whole genome shotgun (WGS) entry which is preliminary data.</text>
</comment>
<sequence length="152" mass="17265">MMERWKRKIPEKIRRPAASSGTIPTCENPEGTPLGILGIELEIKLRDRSGIWMLVCLQMMKHAWDNYVRYAWGKNELRPISKRGHSASIFGSQSLGATIVDGLDTLYIMGMMDEFKQGRDWIEENLHFDNLVSGATHIVIQCIPILVNTTAH</sequence>
<dbReference type="InterPro" id="IPR001382">
    <property type="entry name" value="Glyco_hydro_47"/>
</dbReference>
<evidence type="ECO:0000313" key="8">
    <source>
        <dbReference type="Proteomes" id="UP001159363"/>
    </source>
</evidence>
<dbReference type="Gene3D" id="1.50.10.10">
    <property type="match status" value="1"/>
</dbReference>
<dbReference type="InterPro" id="IPR012341">
    <property type="entry name" value="6hp_glycosidase-like_sf"/>
</dbReference>
<gene>
    <name evidence="7" type="ORF">PR048_030967</name>
</gene>
<comment type="similarity">
    <text evidence="3 6">Belongs to the glycosyl hydrolase 47 family.</text>
</comment>
<name>A0ABQ9GAG8_9NEOP</name>
<dbReference type="SUPFAM" id="SSF48225">
    <property type="entry name" value="Seven-hairpin glycosidases"/>
    <property type="match status" value="1"/>
</dbReference>
<keyword evidence="5" id="KW-1015">Disulfide bond</keyword>
<reference evidence="7 8" key="1">
    <citation type="submission" date="2023-02" db="EMBL/GenBank/DDBJ databases">
        <title>LHISI_Scaffold_Assembly.</title>
        <authorList>
            <person name="Stuart O.P."/>
            <person name="Cleave R."/>
            <person name="Magrath M.J.L."/>
            <person name="Mikheyev A.S."/>
        </authorList>
    </citation>
    <scope>NUCLEOTIDE SEQUENCE [LARGE SCALE GENOMIC DNA]</scope>
    <source>
        <strain evidence="7">Daus_M_001</strain>
        <tissue evidence="7">Leg muscle</tissue>
    </source>
</reference>
<accession>A0ABQ9GAG8</accession>
<evidence type="ECO:0000313" key="7">
    <source>
        <dbReference type="EMBL" id="KAJ8869391.1"/>
    </source>
</evidence>
<dbReference type="Pfam" id="PF01532">
    <property type="entry name" value="Glyco_hydro_47"/>
    <property type="match status" value="1"/>
</dbReference>
<keyword evidence="8" id="KW-1185">Reference proteome</keyword>
<keyword evidence="4 6" id="KW-0378">Hydrolase</keyword>
<comment type="pathway">
    <text evidence="2">Protein modification; protein glycosylation.</text>
</comment>
<organism evidence="7 8">
    <name type="scientific">Dryococelus australis</name>
    <dbReference type="NCBI Taxonomy" id="614101"/>
    <lineage>
        <taxon>Eukaryota</taxon>
        <taxon>Metazoa</taxon>
        <taxon>Ecdysozoa</taxon>
        <taxon>Arthropoda</taxon>
        <taxon>Hexapoda</taxon>
        <taxon>Insecta</taxon>
        <taxon>Pterygota</taxon>
        <taxon>Neoptera</taxon>
        <taxon>Polyneoptera</taxon>
        <taxon>Phasmatodea</taxon>
        <taxon>Verophasmatodea</taxon>
        <taxon>Anareolatae</taxon>
        <taxon>Phasmatidae</taxon>
        <taxon>Eurycanthinae</taxon>
        <taxon>Dryococelus</taxon>
    </lineage>
</organism>
<evidence type="ECO:0000256" key="3">
    <source>
        <dbReference type="ARBA" id="ARBA00007658"/>
    </source>
</evidence>
<dbReference type="PANTHER" id="PTHR11742">
    <property type="entry name" value="MANNOSYL-OLIGOSACCHARIDE ALPHA-1,2-MANNOSIDASE-RELATED"/>
    <property type="match status" value="1"/>
</dbReference>
<evidence type="ECO:0000256" key="1">
    <source>
        <dbReference type="ARBA" id="ARBA00001913"/>
    </source>
</evidence>
<keyword evidence="6" id="KW-0326">Glycosidase</keyword>
<evidence type="ECO:0000256" key="4">
    <source>
        <dbReference type="ARBA" id="ARBA00022801"/>
    </source>
</evidence>
<dbReference type="InterPro" id="IPR050749">
    <property type="entry name" value="Glycosyl_Hydrolase_47"/>
</dbReference>
<evidence type="ECO:0000256" key="5">
    <source>
        <dbReference type="ARBA" id="ARBA00023157"/>
    </source>
</evidence>
<protein>
    <recommendedName>
        <fullName evidence="6">alpha-1,2-Mannosidase</fullName>
        <ecNumber evidence="6">3.2.1.-</ecNumber>
    </recommendedName>
</protein>
<comment type="cofactor">
    <cofactor evidence="1">
        <name>Ca(2+)</name>
        <dbReference type="ChEBI" id="CHEBI:29108"/>
    </cofactor>
</comment>
<dbReference type="Proteomes" id="UP001159363">
    <property type="component" value="Chromosome 13"/>
</dbReference>
<dbReference type="EMBL" id="JARBHB010000014">
    <property type="protein sequence ID" value="KAJ8869391.1"/>
    <property type="molecule type" value="Genomic_DNA"/>
</dbReference>
<evidence type="ECO:0000256" key="6">
    <source>
        <dbReference type="RuleBase" id="RU361193"/>
    </source>
</evidence>
<evidence type="ECO:0000256" key="2">
    <source>
        <dbReference type="ARBA" id="ARBA00004922"/>
    </source>
</evidence>
<dbReference type="InterPro" id="IPR036026">
    <property type="entry name" value="Seven-hairpin_glycosidases"/>
</dbReference>
<dbReference type="PRINTS" id="PR00747">
    <property type="entry name" value="GLYHDRLASE47"/>
</dbReference>